<dbReference type="SUPFAM" id="SSF53756">
    <property type="entry name" value="UDP-Glycosyltransferase/glycogen phosphorylase"/>
    <property type="match status" value="1"/>
</dbReference>
<protein>
    <recommendedName>
        <fullName evidence="4 8">3-deoxy-D-manno-octulosonic acid transferase</fullName>
        <shortName evidence="8">Kdo transferase</shortName>
        <ecNumber evidence="3 8">2.4.99.12</ecNumber>
    </recommendedName>
    <alternativeName>
        <fullName evidence="6 8">Lipid IV(A) 3-deoxy-D-manno-octulosonic acid transferase</fullName>
    </alternativeName>
</protein>
<evidence type="ECO:0000256" key="4">
    <source>
        <dbReference type="ARBA" id="ARBA00019077"/>
    </source>
</evidence>
<evidence type="ECO:0000256" key="2">
    <source>
        <dbReference type="ARBA" id="ARBA00004713"/>
    </source>
</evidence>
<evidence type="ECO:0000256" key="8">
    <source>
        <dbReference type="RuleBase" id="RU365103"/>
    </source>
</evidence>
<feature type="domain" description="3-deoxy-D-manno-octulosonic-acid transferase N-terminal" evidence="9">
    <location>
        <begin position="41"/>
        <end position="219"/>
    </location>
</feature>
<gene>
    <name evidence="10" type="ORF">QJV27_07765</name>
</gene>
<comment type="catalytic activity">
    <reaction evidence="7 8">
        <text>lipid IVA (E. coli) + CMP-3-deoxy-beta-D-manno-octulosonate = alpha-Kdo-(2-&gt;6)-lipid IVA (E. coli) + CMP + H(+)</text>
        <dbReference type="Rhea" id="RHEA:28066"/>
        <dbReference type="ChEBI" id="CHEBI:15378"/>
        <dbReference type="ChEBI" id="CHEBI:58603"/>
        <dbReference type="ChEBI" id="CHEBI:60364"/>
        <dbReference type="ChEBI" id="CHEBI:60377"/>
        <dbReference type="ChEBI" id="CHEBI:85987"/>
        <dbReference type="EC" id="2.4.99.12"/>
    </reaction>
</comment>
<dbReference type="Gene3D" id="3.40.50.11720">
    <property type="entry name" value="3-Deoxy-D-manno-octulosonic-acid transferase, N-terminal domain"/>
    <property type="match status" value="1"/>
</dbReference>
<comment type="caution">
    <text evidence="10">The sequence shown here is derived from an EMBL/GenBank/DDBJ whole genome shotgun (WGS) entry which is preliminary data.</text>
</comment>
<dbReference type="EMBL" id="JASBAO010000001">
    <property type="protein sequence ID" value="MDI2091265.1"/>
    <property type="molecule type" value="Genomic_DNA"/>
</dbReference>
<feature type="transmembrane region" description="Helical" evidence="8">
    <location>
        <begin position="6"/>
        <end position="29"/>
    </location>
</feature>
<dbReference type="InterPro" id="IPR038107">
    <property type="entry name" value="Glycos_transf_N_sf"/>
</dbReference>
<dbReference type="PANTHER" id="PTHR42755">
    <property type="entry name" value="3-DEOXY-MANNO-OCTULOSONATE CYTIDYLYLTRANSFERASE"/>
    <property type="match status" value="1"/>
</dbReference>
<dbReference type="Proteomes" id="UP001431634">
    <property type="component" value="Unassembled WGS sequence"/>
</dbReference>
<sequence length="430" mass="48869">MVSKSPSSFLLIIWAGVATLISPLLKLYLKRRCYKGKEIKERLGERMGYATLARPDGEIIHFHAASVGEVISIFPIIHAIYTCKSDHYFLITTGTVTSYHIVQQQFKNHPTLSKRILHQFVPLDIPKWIKRFVQYWHPSISIIVESELWPNLITQLHHHTPVVLINARLSDKSFSTWCRFPKTAQALLTQFTWIAARSAHDQHNLQKLGIKADFWGDLKQIAPKLPYDSDELQKLKLSINAHPVWLAASTHTTEELFIAKVHQQLKQQWPDLITIIVPRHPERRNEIVTTLGAVPQRSLNQPLMAGSLYLWDTLGELGLLYRLCDIVFIGNSINTTPKGGGHNPFEPARLHCAMATGTKIHNFKQAYDLFGNSIAHITTVDHLTAWVGDMIMHPEKRSDRANQALQIITQQSKLAADIADNLLILKMTKP</sequence>
<keyword evidence="8" id="KW-0448">Lipopolysaccharide biosynthesis</keyword>
<dbReference type="Pfam" id="PF04413">
    <property type="entry name" value="Glycos_transf_N"/>
    <property type="match status" value="1"/>
</dbReference>
<evidence type="ECO:0000313" key="10">
    <source>
        <dbReference type="EMBL" id="MDI2091265.1"/>
    </source>
</evidence>
<keyword evidence="8" id="KW-0812">Transmembrane</keyword>
<organism evidence="10 11">
    <name type="scientific">Commensalibacter oyaizuii</name>
    <dbReference type="NCBI Taxonomy" id="3043873"/>
    <lineage>
        <taxon>Bacteria</taxon>
        <taxon>Pseudomonadati</taxon>
        <taxon>Pseudomonadota</taxon>
        <taxon>Alphaproteobacteria</taxon>
        <taxon>Acetobacterales</taxon>
        <taxon>Acetobacteraceae</taxon>
    </lineage>
</organism>
<dbReference type="InterPro" id="IPR039901">
    <property type="entry name" value="Kdotransferase"/>
</dbReference>
<evidence type="ECO:0000259" key="9">
    <source>
        <dbReference type="Pfam" id="PF04413"/>
    </source>
</evidence>
<dbReference type="Gene3D" id="3.40.50.2000">
    <property type="entry name" value="Glycogen Phosphorylase B"/>
    <property type="match status" value="1"/>
</dbReference>
<comment type="subcellular location">
    <subcellularLocation>
        <location evidence="8">Cell membrane</location>
    </subcellularLocation>
</comment>
<evidence type="ECO:0000256" key="6">
    <source>
        <dbReference type="ARBA" id="ARBA00031445"/>
    </source>
</evidence>
<evidence type="ECO:0000256" key="7">
    <source>
        <dbReference type="ARBA" id="ARBA00049183"/>
    </source>
</evidence>
<comment type="pathway">
    <text evidence="2 8">Bacterial outer membrane biogenesis; LPS core biosynthesis.</text>
</comment>
<evidence type="ECO:0000256" key="1">
    <source>
        <dbReference type="ARBA" id="ARBA00003394"/>
    </source>
</evidence>
<comment type="similarity">
    <text evidence="8">Belongs to the glycosyltransferase group 1 family.</text>
</comment>
<name>A0ABT6Q2B1_9PROT</name>
<proteinExistence type="inferred from homology"/>
<accession>A0ABT6Q2B1</accession>
<dbReference type="PANTHER" id="PTHR42755:SF1">
    <property type="entry name" value="3-DEOXY-D-MANNO-OCTULOSONIC ACID TRANSFERASE, MITOCHONDRIAL-RELATED"/>
    <property type="match status" value="1"/>
</dbReference>
<keyword evidence="8" id="KW-1133">Transmembrane helix</keyword>
<dbReference type="InterPro" id="IPR007507">
    <property type="entry name" value="Glycos_transf_N"/>
</dbReference>
<reference evidence="10" key="1">
    <citation type="submission" date="2023-05" db="EMBL/GenBank/DDBJ databases">
        <title>Whole genome sequence of Commensalibacter sp.</title>
        <authorList>
            <person name="Charoenyingcharoen P."/>
            <person name="Yukphan P."/>
        </authorList>
    </citation>
    <scope>NUCLEOTIDE SEQUENCE</scope>
    <source>
        <strain evidence="10">TBRC 16381</strain>
    </source>
</reference>
<dbReference type="EC" id="2.4.99.12" evidence="3 8"/>
<evidence type="ECO:0000256" key="3">
    <source>
        <dbReference type="ARBA" id="ARBA00012621"/>
    </source>
</evidence>
<keyword evidence="8" id="KW-0472">Membrane</keyword>
<keyword evidence="5 8" id="KW-0808">Transferase</keyword>
<keyword evidence="8" id="KW-1003">Cell membrane</keyword>
<evidence type="ECO:0000256" key="5">
    <source>
        <dbReference type="ARBA" id="ARBA00022679"/>
    </source>
</evidence>
<dbReference type="RefSeq" id="WP_281448361.1">
    <property type="nucleotide sequence ID" value="NZ_JASBAO010000001.1"/>
</dbReference>
<evidence type="ECO:0000313" key="11">
    <source>
        <dbReference type="Proteomes" id="UP001431634"/>
    </source>
</evidence>
<keyword evidence="11" id="KW-1185">Reference proteome</keyword>
<comment type="function">
    <text evidence="1 8">Involved in lipopolysaccharide (LPS) biosynthesis. Catalyzes the transfer of 3-deoxy-D-manno-octulosonate (Kdo) residue(s) from CMP-Kdo to lipid IV(A), the tetraacyldisaccharide-1,4'-bisphosphate precursor of lipid A.</text>
</comment>